<organism evidence="1 2">
    <name type="scientific">Agromyces humatus</name>
    <dbReference type="NCBI Taxonomy" id="279573"/>
    <lineage>
        <taxon>Bacteria</taxon>
        <taxon>Bacillati</taxon>
        <taxon>Actinomycetota</taxon>
        <taxon>Actinomycetes</taxon>
        <taxon>Micrococcales</taxon>
        <taxon>Microbacteriaceae</taxon>
        <taxon>Agromyces</taxon>
    </lineage>
</organism>
<evidence type="ECO:0000313" key="1">
    <source>
        <dbReference type="EMBL" id="GAA1768462.1"/>
    </source>
</evidence>
<dbReference type="Proteomes" id="UP001500506">
    <property type="component" value="Unassembled WGS sequence"/>
</dbReference>
<protein>
    <submittedName>
        <fullName evidence="1">Uncharacterized protein</fullName>
    </submittedName>
</protein>
<reference evidence="1 2" key="1">
    <citation type="journal article" date="2019" name="Int. J. Syst. Evol. Microbiol.">
        <title>The Global Catalogue of Microorganisms (GCM) 10K type strain sequencing project: providing services to taxonomists for standard genome sequencing and annotation.</title>
        <authorList>
            <consortium name="The Broad Institute Genomics Platform"/>
            <consortium name="The Broad Institute Genome Sequencing Center for Infectious Disease"/>
            <person name="Wu L."/>
            <person name="Ma J."/>
        </authorList>
    </citation>
    <scope>NUCLEOTIDE SEQUENCE [LARGE SCALE GENOMIC DNA]</scope>
    <source>
        <strain evidence="1 2">JCM 14319</strain>
    </source>
</reference>
<keyword evidence="2" id="KW-1185">Reference proteome</keyword>
<dbReference type="EMBL" id="BAAANH010000007">
    <property type="protein sequence ID" value="GAA1768462.1"/>
    <property type="molecule type" value="Genomic_DNA"/>
</dbReference>
<sequence>MSAERIDCPVPWCEGDARGHRPRNEHDFHMSADTVGPLNLTAALTRVDDEPVKLAINAEHWASEATVDDARKLASEAAAAASWLLEQAVALAALNREQGS</sequence>
<name>A0ABN2KX52_9MICO</name>
<accession>A0ABN2KX52</accession>
<proteinExistence type="predicted"/>
<evidence type="ECO:0000313" key="2">
    <source>
        <dbReference type="Proteomes" id="UP001500506"/>
    </source>
</evidence>
<comment type="caution">
    <text evidence="1">The sequence shown here is derived from an EMBL/GenBank/DDBJ whole genome shotgun (WGS) entry which is preliminary data.</text>
</comment>
<dbReference type="RefSeq" id="WP_232499271.1">
    <property type="nucleotide sequence ID" value="NZ_BAAANH010000007.1"/>
</dbReference>
<gene>
    <name evidence="1" type="ORF">GCM10009747_31670</name>
</gene>